<dbReference type="InterPro" id="IPR012337">
    <property type="entry name" value="RNaseH-like_sf"/>
</dbReference>
<name>A0A7V8NSV6_9BACT</name>
<keyword evidence="2" id="KW-1185">Reference proteome</keyword>
<reference evidence="1" key="1">
    <citation type="submission" date="2020-06" db="EMBL/GenBank/DDBJ databases">
        <title>Legume-microbial interactions unlock mineral nutrients during tropical forest succession.</title>
        <authorList>
            <person name="Epihov D.Z."/>
        </authorList>
    </citation>
    <scope>NUCLEOTIDE SEQUENCE [LARGE SCALE GENOMIC DNA]</scope>
    <source>
        <strain evidence="1">Pan2503</strain>
    </source>
</reference>
<dbReference type="EMBL" id="JACDQQ010001669">
    <property type="protein sequence ID" value="MBA0086766.1"/>
    <property type="molecule type" value="Genomic_DNA"/>
</dbReference>
<dbReference type="SUPFAM" id="SSF53098">
    <property type="entry name" value="Ribonuclease H-like"/>
    <property type="match status" value="1"/>
</dbReference>
<organism evidence="1 2">
    <name type="scientific">Candidatus Acidiferrum panamense</name>
    <dbReference type="NCBI Taxonomy" id="2741543"/>
    <lineage>
        <taxon>Bacteria</taxon>
        <taxon>Pseudomonadati</taxon>
        <taxon>Acidobacteriota</taxon>
        <taxon>Terriglobia</taxon>
        <taxon>Candidatus Acidiferrales</taxon>
        <taxon>Candidatus Acidiferrum</taxon>
    </lineage>
</organism>
<dbReference type="AlphaFoldDB" id="A0A7V8NSV6"/>
<proteinExistence type="predicted"/>
<gene>
    <name evidence="1" type="ORF">HRJ53_17435</name>
</gene>
<evidence type="ECO:0000313" key="1">
    <source>
        <dbReference type="EMBL" id="MBA0086766.1"/>
    </source>
</evidence>
<sequence length="247" mass="27989">MPALKAALLEVETHLGWSRERRAHIVLRLDGGFGTTEVLNGLLSRGYQVVAKSSNHGRVQKLRQAIGPWQPTASPGRAMAAILRPHRFCRATRQWVSRTPQAHGGYHYAVLLTTLPDLEPTALAEAYDSRAMIEATFCQDQQALGLVKRRQHKWEAQQMVLLLARLAHHILLWSKRWLSRVPTTRWRLDGYGLVRLLQAGMTVPGVIRWRRGWMGSVHFDPLHPLAEALQQGFAALFRGRVRVGILR</sequence>
<protein>
    <submittedName>
        <fullName evidence="1">Transposase</fullName>
    </submittedName>
</protein>
<evidence type="ECO:0000313" key="2">
    <source>
        <dbReference type="Proteomes" id="UP000567293"/>
    </source>
</evidence>
<comment type="caution">
    <text evidence="1">The sequence shown here is derived from an EMBL/GenBank/DDBJ whole genome shotgun (WGS) entry which is preliminary data.</text>
</comment>
<dbReference type="Proteomes" id="UP000567293">
    <property type="component" value="Unassembled WGS sequence"/>
</dbReference>
<accession>A0A7V8NSV6</accession>